<dbReference type="Pfam" id="PF05544">
    <property type="entry name" value="Pro_racemase"/>
    <property type="match status" value="1"/>
</dbReference>
<feature type="non-terminal residue" evidence="2">
    <location>
        <position position="224"/>
    </location>
</feature>
<dbReference type="PANTHER" id="PTHR33442">
    <property type="entry name" value="TRANS-3-HYDROXY-L-PROLINE DEHYDRATASE"/>
    <property type="match status" value="1"/>
</dbReference>
<dbReference type="Gene3D" id="3.10.310.10">
    <property type="entry name" value="Diaminopimelate Epimerase, Chain A, domain 1"/>
    <property type="match status" value="2"/>
</dbReference>
<gene>
    <name evidence="2" type="ORF">S01H1_42560</name>
</gene>
<dbReference type="SUPFAM" id="SSF54506">
    <property type="entry name" value="Diaminopimelate epimerase-like"/>
    <property type="match status" value="1"/>
</dbReference>
<organism evidence="2">
    <name type="scientific">marine sediment metagenome</name>
    <dbReference type="NCBI Taxonomy" id="412755"/>
    <lineage>
        <taxon>unclassified sequences</taxon>
        <taxon>metagenomes</taxon>
        <taxon>ecological metagenomes</taxon>
    </lineage>
</organism>
<dbReference type="EMBL" id="BARS01027070">
    <property type="protein sequence ID" value="GAG07729.1"/>
    <property type="molecule type" value="Genomic_DNA"/>
</dbReference>
<dbReference type="PANTHER" id="PTHR33442:SF1">
    <property type="entry name" value="TRANS-3-HYDROXY-L-PROLINE DEHYDRATASE"/>
    <property type="match status" value="1"/>
</dbReference>
<dbReference type="AlphaFoldDB" id="X0UPI0"/>
<name>X0UPI0_9ZZZZ</name>
<dbReference type="InterPro" id="IPR008794">
    <property type="entry name" value="Pro_racemase_fam"/>
</dbReference>
<evidence type="ECO:0000256" key="1">
    <source>
        <dbReference type="ARBA" id="ARBA00007529"/>
    </source>
</evidence>
<comment type="caution">
    <text evidence="2">The sequence shown here is derived from an EMBL/GenBank/DDBJ whole genome shotgun (WGS) entry which is preliminary data.</text>
</comment>
<comment type="similarity">
    <text evidence="1">Belongs to the proline racemase family.</text>
</comment>
<evidence type="ECO:0000313" key="2">
    <source>
        <dbReference type="EMBL" id="GAG07729.1"/>
    </source>
</evidence>
<evidence type="ECO:0008006" key="3">
    <source>
        <dbReference type="Google" id="ProtNLM"/>
    </source>
</evidence>
<protein>
    <recommendedName>
        <fullName evidence="3">Proline racemase</fullName>
    </recommendedName>
</protein>
<reference evidence="2" key="1">
    <citation type="journal article" date="2014" name="Front. Microbiol.">
        <title>High frequency of phylogenetically diverse reductive dehalogenase-homologous genes in deep subseafloor sedimentary metagenomes.</title>
        <authorList>
            <person name="Kawai M."/>
            <person name="Futagami T."/>
            <person name="Toyoda A."/>
            <person name="Takaki Y."/>
            <person name="Nishi S."/>
            <person name="Hori S."/>
            <person name="Arai W."/>
            <person name="Tsubouchi T."/>
            <person name="Morono Y."/>
            <person name="Uchiyama I."/>
            <person name="Ito T."/>
            <person name="Fujiyama A."/>
            <person name="Inagaki F."/>
            <person name="Takami H."/>
        </authorList>
    </citation>
    <scope>NUCLEOTIDE SEQUENCE</scope>
    <source>
        <strain evidence="2">Expedition CK06-06</strain>
    </source>
</reference>
<proteinExistence type="inferred from homology"/>
<sequence length="224" mass="23792">MTPPVTDGAAFGLIMFVGEGYIEMCGHGSIGAATLAVDMGIVAAREPETEVVIDAVAGVVRVRVNVENGKAKGATLQNVPSFLYKSTTIKVPRLGELPVDIAFGGNFVAIIEAKDLGITTDVAGIKQATASGLLEEVTQSIDEQVQVQHPEKDYIKLRGEMILISDRPVNPEANVRDTVRNIMTITNKIIDRSPCGTGTSARVATQYAKGQLRLGETLVTESVI</sequence>
<accession>X0UPI0</accession>